<evidence type="ECO:0000313" key="1">
    <source>
        <dbReference type="EMBL" id="GAW90987.1"/>
    </source>
</evidence>
<keyword evidence="2" id="KW-1185">Reference proteome</keyword>
<protein>
    <submittedName>
        <fullName evidence="1">Uncharacterized protein conserved in bacteria</fullName>
    </submittedName>
</protein>
<dbReference type="EMBL" id="BDGJ01000003">
    <property type="protein sequence ID" value="GAW90987.1"/>
    <property type="molecule type" value="Genomic_DNA"/>
</dbReference>
<proteinExistence type="predicted"/>
<organism evidence="1 2">
    <name type="scientific">Calderihabitans maritimus</name>
    <dbReference type="NCBI Taxonomy" id="1246530"/>
    <lineage>
        <taxon>Bacteria</taxon>
        <taxon>Bacillati</taxon>
        <taxon>Bacillota</taxon>
        <taxon>Clostridia</taxon>
        <taxon>Neomoorellales</taxon>
        <taxon>Calderihabitantaceae</taxon>
        <taxon>Calderihabitans</taxon>
    </lineage>
</organism>
<gene>
    <name evidence="1" type="ORF">KKC1_01490</name>
</gene>
<reference evidence="2" key="1">
    <citation type="journal article" date="2017" name="Appl. Environ. Microbiol.">
        <title>Genomic analysis of Calderihabitans maritimus KKC1, a thermophilic hydrogenogenic carboxydotrophic bacterium isolated from marine sediment.</title>
        <authorList>
            <person name="Omae K."/>
            <person name="Yoneda Y."/>
            <person name="Fukuyama Y."/>
            <person name="Yoshida T."/>
            <person name="Sako Y."/>
        </authorList>
    </citation>
    <scope>NUCLEOTIDE SEQUENCE [LARGE SCALE GENOMIC DNA]</scope>
    <source>
        <strain evidence="2">KKC1</strain>
    </source>
</reference>
<accession>A0A1Z5HNM5</accession>
<evidence type="ECO:0000313" key="2">
    <source>
        <dbReference type="Proteomes" id="UP000197032"/>
    </source>
</evidence>
<comment type="caution">
    <text evidence="1">The sequence shown here is derived from an EMBL/GenBank/DDBJ whole genome shotgun (WGS) entry which is preliminary data.</text>
</comment>
<dbReference type="AlphaFoldDB" id="A0A1Z5HNM5"/>
<name>A0A1Z5HNM5_9FIRM</name>
<dbReference type="Proteomes" id="UP000197032">
    <property type="component" value="Unassembled WGS sequence"/>
</dbReference>
<sequence>MEVPLSYGSASVSWYNKTMKYRLNKGCHVWAHSYFLFHSPSKPGEHQRIAVKVIDFRRHEAVWMVALDFDRR</sequence>